<dbReference type="PANTHER" id="PTHR32026">
    <property type="entry name" value="METHYLTRANSFERASE-LIKE PROTEIN 24"/>
    <property type="match status" value="1"/>
</dbReference>
<accession>A0ABP0TXT8</accession>
<organism evidence="2 3">
    <name type="scientific">Sphagnum troendelagicum</name>
    <dbReference type="NCBI Taxonomy" id="128251"/>
    <lineage>
        <taxon>Eukaryota</taxon>
        <taxon>Viridiplantae</taxon>
        <taxon>Streptophyta</taxon>
        <taxon>Embryophyta</taxon>
        <taxon>Bryophyta</taxon>
        <taxon>Sphagnophytina</taxon>
        <taxon>Sphagnopsida</taxon>
        <taxon>Sphagnales</taxon>
        <taxon>Sphagnaceae</taxon>
        <taxon>Sphagnum</taxon>
    </lineage>
</organism>
<evidence type="ECO:0008006" key="4">
    <source>
        <dbReference type="Google" id="ProtNLM"/>
    </source>
</evidence>
<feature type="transmembrane region" description="Helical" evidence="1">
    <location>
        <begin position="12"/>
        <end position="30"/>
    </location>
</feature>
<proteinExistence type="predicted"/>
<keyword evidence="1" id="KW-1133">Transmembrane helix</keyword>
<dbReference type="InterPro" id="IPR026913">
    <property type="entry name" value="METTL24"/>
</dbReference>
<evidence type="ECO:0000313" key="2">
    <source>
        <dbReference type="EMBL" id="CAK9207165.1"/>
    </source>
</evidence>
<dbReference type="EMBL" id="OZ019907">
    <property type="protein sequence ID" value="CAK9207165.1"/>
    <property type="molecule type" value="Genomic_DNA"/>
</dbReference>
<keyword evidence="1" id="KW-0812">Transmembrane</keyword>
<reference evidence="2" key="1">
    <citation type="submission" date="2024-02" db="EMBL/GenBank/DDBJ databases">
        <authorList>
            <consortium name="ELIXIR-Norway"/>
            <consortium name="Elixir Norway"/>
        </authorList>
    </citation>
    <scope>NUCLEOTIDE SEQUENCE</scope>
</reference>
<name>A0ABP0TXT8_9BRYO</name>
<evidence type="ECO:0000256" key="1">
    <source>
        <dbReference type="SAM" id="Phobius"/>
    </source>
</evidence>
<keyword evidence="1" id="KW-0472">Membrane</keyword>
<protein>
    <recommendedName>
        <fullName evidence="4">Methyltransferase FkbM domain-containing protein</fullName>
    </recommendedName>
</protein>
<evidence type="ECO:0000313" key="3">
    <source>
        <dbReference type="Proteomes" id="UP001497512"/>
    </source>
</evidence>
<dbReference type="Proteomes" id="UP001497512">
    <property type="component" value="Chromosome 15"/>
</dbReference>
<keyword evidence="3" id="KW-1185">Reference proteome</keyword>
<dbReference type="PANTHER" id="PTHR32026:SF27">
    <property type="entry name" value="METHYLTRANSFERASE FKBM DOMAIN-CONTAINING PROTEIN-RELATED"/>
    <property type="match status" value="1"/>
</dbReference>
<sequence>MTFMLVASSPRVPTLVYISISLVLSVYIVINDFKRNSMEFRLGSGALRADVNSLSEESSSSSLARPTRDAAICSSVLGHLPERPRGELFLRWKKPDPWEQMKWIGKPARCRVKGQLIENLDELYNFRRGYALKFVSNVEDKAHLLPWLLASRLNLNLPERRVYLDLGANALETSIQWFMRSYPCDFTEVHAFEISDSLKLPPEMDDLVEQEQGANNTLEIRSNSRAVAVKETPGIPKWMLKRMTFYNNFVSDVDDEATKALNITRFMKQKLKLKASDTVVVKMDIESSEWPILERWLQDPDMPELIDELFVELHYMHPSMSGYDWDAWAPRTRIQATNLLASMRSKGFFVHPWP</sequence>
<gene>
    <name evidence="2" type="ORF">CSSPTR1EN2_LOCUS8712</name>
</gene>